<gene>
    <name evidence="1" type="ORF">SDC9_202222</name>
</gene>
<protein>
    <submittedName>
        <fullName evidence="1">Uncharacterized protein</fullName>
    </submittedName>
</protein>
<comment type="caution">
    <text evidence="1">The sequence shown here is derived from an EMBL/GenBank/DDBJ whole genome shotgun (WGS) entry which is preliminary data.</text>
</comment>
<accession>A0A645IT35</accession>
<reference evidence="1" key="1">
    <citation type="submission" date="2019-08" db="EMBL/GenBank/DDBJ databases">
        <authorList>
            <person name="Kucharzyk K."/>
            <person name="Murdoch R.W."/>
            <person name="Higgins S."/>
            <person name="Loffler F."/>
        </authorList>
    </citation>
    <scope>NUCLEOTIDE SEQUENCE</scope>
</reference>
<dbReference type="AlphaFoldDB" id="A0A645IT35"/>
<organism evidence="1">
    <name type="scientific">bioreactor metagenome</name>
    <dbReference type="NCBI Taxonomy" id="1076179"/>
    <lineage>
        <taxon>unclassified sequences</taxon>
        <taxon>metagenomes</taxon>
        <taxon>ecological metagenomes</taxon>
    </lineage>
</organism>
<name>A0A645IT35_9ZZZZ</name>
<dbReference type="AntiFam" id="ANF00084">
    <property type="entry name" value="Shadow ORF (opposite mutS)"/>
</dbReference>
<proteinExistence type="predicted"/>
<sequence length="103" mass="10543">MLADGDFVALGDEPGDIRVGGVVGHPAHGGAFLLGLVPIPGGEGEIQLPGGQKGVLVEHLIKISQPEEKQAVGMALLNLLILTLHGGELSHKPASLQMLESKG</sequence>
<dbReference type="EMBL" id="VSSQ01122886">
    <property type="protein sequence ID" value="MPN54551.1"/>
    <property type="molecule type" value="Genomic_DNA"/>
</dbReference>
<evidence type="ECO:0000313" key="1">
    <source>
        <dbReference type="EMBL" id="MPN54551.1"/>
    </source>
</evidence>